<reference evidence="2" key="1">
    <citation type="journal article" date="2009" name="Appl. Environ. Microbiol.">
        <title>Complete genome sequence of the chemolithoautotrophic marine magnetotactic coccus strain MC-1.</title>
        <authorList>
            <person name="Schubbe S."/>
            <person name="Williams T.J."/>
            <person name="Xie G."/>
            <person name="Kiss H.E."/>
            <person name="Brettin T.S."/>
            <person name="Martinez D."/>
            <person name="Ross C.A."/>
            <person name="Schuler D."/>
            <person name="Cox B.L."/>
            <person name="Nealson K.H."/>
            <person name="Bazylinski D.A."/>
        </authorList>
    </citation>
    <scope>NUCLEOTIDE SEQUENCE [LARGE SCALE GENOMIC DNA]</scope>
    <source>
        <strain evidence="2">ATCC BAA-1437 / JCM 17883 / MC-1</strain>
    </source>
</reference>
<proteinExistence type="predicted"/>
<dbReference type="HOGENOM" id="CLU_107464_0_0_5"/>
<sequence length="249" mass="27498">MLSSQQRRTPESRTKHAKLLNAAALKTHYAVYGHFYSTNLAGEHCSCRSALTLIRRDCIPSELAQLDALPPDLLVVMMNPGSSYPLDKAFTPPHIEAHALGQAPRCWMATKPDNTQYQIMRVMAAMGYQHGRILNISDLRETKSPRLVAKVTALASHSEGGLHALFAPQRQAELHGLLGDDLNVPIVIGWGRHKGLLPLARQAMTALQGRTLVGIEVEPLRYAHPSPMLQVMKDAWLQTVIAHLSQLSQ</sequence>
<dbReference type="EMBL" id="CP000471">
    <property type="protein sequence ID" value="ABK44333.1"/>
    <property type="molecule type" value="Genomic_DNA"/>
</dbReference>
<evidence type="ECO:0008006" key="3">
    <source>
        <dbReference type="Google" id="ProtNLM"/>
    </source>
</evidence>
<dbReference type="AlphaFoldDB" id="A0L8P0"/>
<evidence type="ECO:0000313" key="1">
    <source>
        <dbReference type="EMBL" id="ABK44333.1"/>
    </source>
</evidence>
<keyword evidence="2" id="KW-1185">Reference proteome</keyword>
<gene>
    <name evidence="1" type="ordered locus">Mmc1_1825</name>
</gene>
<dbReference type="eggNOG" id="ENOG50320CA">
    <property type="taxonomic scope" value="Bacteria"/>
</dbReference>
<protein>
    <recommendedName>
        <fullName evidence="3">DUF1643 domain-containing protein</fullName>
    </recommendedName>
</protein>
<reference evidence="1 2" key="2">
    <citation type="journal article" date="2012" name="Int. J. Syst. Evol. Microbiol.">
        <title>Magnetococcus marinus gen. nov., sp. nov., a marine, magnetotactic bacterium that represents a novel lineage (Magnetococcaceae fam. nov.; Magnetococcales ord. nov.) at the base of the Alphaproteobacteria.</title>
        <authorList>
            <person name="Bazylinski D.A."/>
            <person name="Williams T.J."/>
            <person name="Lefevre C.T."/>
            <person name="Berg R.J."/>
            <person name="Zhang C.L."/>
            <person name="Bowser S.S."/>
            <person name="Dean A.J."/>
            <person name="Beveridge T.J."/>
        </authorList>
    </citation>
    <scope>NUCLEOTIDE SEQUENCE [LARGE SCALE GENOMIC DNA]</scope>
    <source>
        <strain evidence="2">ATCC BAA-1437 / JCM 17883 / MC-1</strain>
    </source>
</reference>
<dbReference type="OrthoDB" id="8478178at2"/>
<dbReference type="KEGG" id="mgm:Mmc1_1825"/>
<organism evidence="1 2">
    <name type="scientific">Magnetococcus marinus (strain ATCC BAA-1437 / JCM 17883 / MC-1)</name>
    <dbReference type="NCBI Taxonomy" id="156889"/>
    <lineage>
        <taxon>Bacteria</taxon>
        <taxon>Pseudomonadati</taxon>
        <taxon>Pseudomonadota</taxon>
        <taxon>Magnetococcia</taxon>
        <taxon>Magnetococcales</taxon>
        <taxon>Magnetococcaceae</taxon>
        <taxon>Magnetococcus</taxon>
    </lineage>
</organism>
<name>A0L8P0_MAGMM</name>
<dbReference type="RefSeq" id="WP_011713477.1">
    <property type="nucleotide sequence ID" value="NC_008576.1"/>
</dbReference>
<accession>A0L8P0</accession>
<dbReference type="STRING" id="156889.Mmc1_1825"/>
<dbReference type="Proteomes" id="UP000002586">
    <property type="component" value="Chromosome"/>
</dbReference>
<evidence type="ECO:0000313" key="2">
    <source>
        <dbReference type="Proteomes" id="UP000002586"/>
    </source>
</evidence>